<evidence type="ECO:0000313" key="5">
    <source>
        <dbReference type="EMBL" id="OHA42303.1"/>
    </source>
</evidence>
<comment type="caution">
    <text evidence="5">The sequence shown here is derived from an EMBL/GenBank/DDBJ whole genome shotgun (WGS) entry which is preliminary data.</text>
</comment>
<proteinExistence type="predicted"/>
<dbReference type="InterPro" id="IPR011006">
    <property type="entry name" value="CheY-like_superfamily"/>
</dbReference>
<accession>A0A1G2P1Z2</accession>
<dbReference type="CDD" id="cd00156">
    <property type="entry name" value="REC"/>
    <property type="match status" value="1"/>
</dbReference>
<dbReference type="Proteomes" id="UP000177269">
    <property type="component" value="Unassembled WGS sequence"/>
</dbReference>
<organism evidence="5 6">
    <name type="scientific">Candidatus Taylorbacteria bacterium RIFCSPLOWO2_12_FULL_43_20</name>
    <dbReference type="NCBI Taxonomy" id="1802332"/>
    <lineage>
        <taxon>Bacteria</taxon>
        <taxon>Candidatus Tayloriibacteriota</taxon>
    </lineage>
</organism>
<reference evidence="5 6" key="1">
    <citation type="journal article" date="2016" name="Nat. Commun.">
        <title>Thousands of microbial genomes shed light on interconnected biogeochemical processes in an aquifer system.</title>
        <authorList>
            <person name="Anantharaman K."/>
            <person name="Brown C.T."/>
            <person name="Hug L.A."/>
            <person name="Sharon I."/>
            <person name="Castelle C.J."/>
            <person name="Probst A.J."/>
            <person name="Thomas B.C."/>
            <person name="Singh A."/>
            <person name="Wilkins M.J."/>
            <person name="Karaoz U."/>
            <person name="Brodie E.L."/>
            <person name="Williams K.H."/>
            <person name="Hubbard S.S."/>
            <person name="Banfield J.F."/>
        </authorList>
    </citation>
    <scope>NUCLEOTIDE SEQUENCE [LARGE SCALE GENOMIC DNA]</scope>
</reference>
<dbReference type="PROSITE" id="PS50110">
    <property type="entry name" value="RESPONSE_REGULATORY"/>
    <property type="match status" value="1"/>
</dbReference>
<dbReference type="AlphaFoldDB" id="A0A1G2P1Z2"/>
<dbReference type="InterPro" id="IPR001789">
    <property type="entry name" value="Sig_transdc_resp-reg_receiver"/>
</dbReference>
<name>A0A1G2P1Z2_9BACT</name>
<dbReference type="InterPro" id="IPR050595">
    <property type="entry name" value="Bact_response_regulator"/>
</dbReference>
<evidence type="ECO:0000256" key="1">
    <source>
        <dbReference type="ARBA" id="ARBA00022553"/>
    </source>
</evidence>
<dbReference type="EMBL" id="MHSK01000015">
    <property type="protein sequence ID" value="OHA42303.1"/>
    <property type="molecule type" value="Genomic_DNA"/>
</dbReference>
<dbReference type="GO" id="GO:0000160">
    <property type="term" value="P:phosphorelay signal transduction system"/>
    <property type="evidence" value="ECO:0007669"/>
    <property type="project" value="UniProtKB-KW"/>
</dbReference>
<feature type="domain" description="Response regulatory" evidence="4">
    <location>
        <begin position="6"/>
        <end position="123"/>
    </location>
</feature>
<keyword evidence="2" id="KW-0902">Two-component regulatory system</keyword>
<keyword evidence="1 3" id="KW-0597">Phosphoprotein</keyword>
<dbReference type="SUPFAM" id="SSF52172">
    <property type="entry name" value="CheY-like"/>
    <property type="match status" value="1"/>
</dbReference>
<dbReference type="SMART" id="SM00448">
    <property type="entry name" value="REC"/>
    <property type="match status" value="1"/>
</dbReference>
<dbReference type="Gene3D" id="3.40.50.2300">
    <property type="match status" value="1"/>
</dbReference>
<evidence type="ECO:0000313" key="6">
    <source>
        <dbReference type="Proteomes" id="UP000177269"/>
    </source>
</evidence>
<evidence type="ECO:0000256" key="3">
    <source>
        <dbReference type="PROSITE-ProRule" id="PRU00169"/>
    </source>
</evidence>
<gene>
    <name evidence="5" type="ORF">A3G52_03860</name>
</gene>
<dbReference type="Pfam" id="PF00072">
    <property type="entry name" value="Response_reg"/>
    <property type="match status" value="1"/>
</dbReference>
<dbReference type="PANTHER" id="PTHR44591">
    <property type="entry name" value="STRESS RESPONSE REGULATOR PROTEIN 1"/>
    <property type="match status" value="1"/>
</dbReference>
<evidence type="ECO:0000256" key="2">
    <source>
        <dbReference type="ARBA" id="ARBA00023012"/>
    </source>
</evidence>
<feature type="modified residue" description="4-aspartylphosphate" evidence="3">
    <location>
        <position position="56"/>
    </location>
</feature>
<dbReference type="PANTHER" id="PTHR44591:SF14">
    <property type="entry name" value="PROTEIN PILG"/>
    <property type="match status" value="1"/>
</dbReference>
<evidence type="ECO:0000259" key="4">
    <source>
        <dbReference type="PROSITE" id="PS50110"/>
    </source>
</evidence>
<sequence>MEKNNKILIVDDDAFLLSMYEVKFKKAGFEVITSPGARDALKKLEDGLTPDAITIDMVMPDMSGLEFLEEVKKNKYSPEAAIIVLSNQSQTSDIHKAIEIGIDGYVVKATTIPSEVVAEVEKIMKEKFGEKRASVAA</sequence>
<protein>
    <recommendedName>
        <fullName evidence="4">Response regulatory domain-containing protein</fullName>
    </recommendedName>
</protein>